<reference evidence="1" key="1">
    <citation type="submission" date="2023-10" db="EMBL/GenBank/DDBJ databases">
        <authorList>
            <person name="Hackl T."/>
        </authorList>
    </citation>
    <scope>NUCLEOTIDE SEQUENCE</scope>
</reference>
<accession>A0AAI8VKX4</accession>
<dbReference type="Gene3D" id="3.40.50.720">
    <property type="entry name" value="NAD(P)-binding Rossmann-like Domain"/>
    <property type="match status" value="1"/>
</dbReference>
<protein>
    <submittedName>
        <fullName evidence="1">Uu.00g005920.m01.CDS01</fullName>
    </submittedName>
</protein>
<comment type="caution">
    <text evidence="1">The sequence shown here is derived from an EMBL/GenBank/DDBJ whole genome shotgun (WGS) entry which is preliminary data.</text>
</comment>
<sequence>MDSTIEAVIIKGGANGIGLAVAQTLAASGGWDIYLIDMDQQGGEAAAVSVPATFHMVDVHRSRRTAYENQFGDVTGRYHAIDRMSFQDVLLPGCDAMDIWVNTCSVLAGNEDYGARHR</sequence>
<proteinExistence type="predicted"/>
<organism evidence="1 2">
    <name type="scientific">Anthostomella pinea</name>
    <dbReference type="NCBI Taxonomy" id="933095"/>
    <lineage>
        <taxon>Eukaryota</taxon>
        <taxon>Fungi</taxon>
        <taxon>Dikarya</taxon>
        <taxon>Ascomycota</taxon>
        <taxon>Pezizomycotina</taxon>
        <taxon>Sordariomycetes</taxon>
        <taxon>Xylariomycetidae</taxon>
        <taxon>Xylariales</taxon>
        <taxon>Xylariaceae</taxon>
        <taxon>Anthostomella</taxon>
    </lineage>
</organism>
<dbReference type="AlphaFoldDB" id="A0AAI8VKX4"/>
<keyword evidence="2" id="KW-1185">Reference proteome</keyword>
<name>A0AAI8VKX4_9PEZI</name>
<dbReference type="EMBL" id="CAUWAG010000008">
    <property type="protein sequence ID" value="CAJ2506462.1"/>
    <property type="molecule type" value="Genomic_DNA"/>
</dbReference>
<dbReference type="SUPFAM" id="SSF51735">
    <property type="entry name" value="NAD(P)-binding Rossmann-fold domains"/>
    <property type="match status" value="1"/>
</dbReference>
<dbReference type="InterPro" id="IPR036291">
    <property type="entry name" value="NAD(P)-bd_dom_sf"/>
</dbReference>
<dbReference type="Proteomes" id="UP001295740">
    <property type="component" value="Unassembled WGS sequence"/>
</dbReference>
<gene>
    <name evidence="1" type="ORF">KHLLAP_LOCUS6930</name>
</gene>
<evidence type="ECO:0000313" key="2">
    <source>
        <dbReference type="Proteomes" id="UP001295740"/>
    </source>
</evidence>
<evidence type="ECO:0000313" key="1">
    <source>
        <dbReference type="EMBL" id="CAJ2506462.1"/>
    </source>
</evidence>